<feature type="compositionally biased region" description="Acidic residues" evidence="1">
    <location>
        <begin position="117"/>
        <end position="130"/>
    </location>
</feature>
<evidence type="ECO:0000313" key="3">
    <source>
        <dbReference type="Proteomes" id="UP000008909"/>
    </source>
</evidence>
<dbReference type="EMBL" id="DF143202">
    <property type="protein sequence ID" value="GAA51798.1"/>
    <property type="molecule type" value="Genomic_DNA"/>
</dbReference>
<gene>
    <name evidence="2" type="ORF">CLF_106810</name>
</gene>
<proteinExistence type="predicted"/>
<dbReference type="Proteomes" id="UP000008909">
    <property type="component" value="Unassembled WGS sequence"/>
</dbReference>
<feature type="region of interest" description="Disordered" evidence="1">
    <location>
        <begin position="108"/>
        <end position="130"/>
    </location>
</feature>
<organism evidence="2 3">
    <name type="scientific">Clonorchis sinensis</name>
    <name type="common">Chinese liver fluke</name>
    <dbReference type="NCBI Taxonomy" id="79923"/>
    <lineage>
        <taxon>Eukaryota</taxon>
        <taxon>Metazoa</taxon>
        <taxon>Spiralia</taxon>
        <taxon>Lophotrochozoa</taxon>
        <taxon>Platyhelminthes</taxon>
        <taxon>Trematoda</taxon>
        <taxon>Digenea</taxon>
        <taxon>Opisthorchiida</taxon>
        <taxon>Opisthorchiata</taxon>
        <taxon>Opisthorchiidae</taxon>
        <taxon>Clonorchis</taxon>
    </lineage>
</organism>
<evidence type="ECO:0000256" key="1">
    <source>
        <dbReference type="SAM" id="MobiDB-lite"/>
    </source>
</evidence>
<dbReference type="AlphaFoldDB" id="G7YFR5"/>
<reference evidence="2" key="1">
    <citation type="journal article" date="2011" name="Genome Biol.">
        <title>The draft genome of the carcinogenic human liver fluke Clonorchis sinensis.</title>
        <authorList>
            <person name="Wang X."/>
            <person name="Chen W."/>
            <person name="Huang Y."/>
            <person name="Sun J."/>
            <person name="Men J."/>
            <person name="Liu H."/>
            <person name="Luo F."/>
            <person name="Guo L."/>
            <person name="Lv X."/>
            <person name="Deng C."/>
            <person name="Zhou C."/>
            <person name="Fan Y."/>
            <person name="Li X."/>
            <person name="Huang L."/>
            <person name="Hu Y."/>
            <person name="Liang C."/>
            <person name="Hu X."/>
            <person name="Xu J."/>
            <person name="Yu X."/>
        </authorList>
    </citation>
    <scope>NUCLEOTIDE SEQUENCE [LARGE SCALE GENOMIC DNA]</scope>
    <source>
        <strain evidence="2">Henan</strain>
    </source>
</reference>
<name>G7YFR5_CLOSI</name>
<reference key="2">
    <citation type="submission" date="2011-10" db="EMBL/GenBank/DDBJ databases">
        <title>The genome and transcriptome sequence of Clonorchis sinensis provide insights into the carcinogenic liver fluke.</title>
        <authorList>
            <person name="Wang X."/>
            <person name="Huang Y."/>
            <person name="Chen W."/>
            <person name="Liu H."/>
            <person name="Guo L."/>
            <person name="Chen Y."/>
            <person name="Luo F."/>
            <person name="Zhou W."/>
            <person name="Sun J."/>
            <person name="Mao Q."/>
            <person name="Liang P."/>
            <person name="Zhou C."/>
            <person name="Tian Y."/>
            <person name="Men J."/>
            <person name="Lv X."/>
            <person name="Huang L."/>
            <person name="Zhou J."/>
            <person name="Hu Y."/>
            <person name="Li R."/>
            <person name="Zhang F."/>
            <person name="Lei H."/>
            <person name="Li X."/>
            <person name="Hu X."/>
            <person name="Liang C."/>
            <person name="Xu J."/>
            <person name="Wu Z."/>
            <person name="Yu X."/>
        </authorList>
    </citation>
    <scope>NUCLEOTIDE SEQUENCE</scope>
    <source>
        <strain>Henan</strain>
    </source>
</reference>
<keyword evidence="3" id="KW-1185">Reference proteome</keyword>
<sequence length="130" mass="14212">MVLRENWYENRIPAEWSFSTVIQVSKKGARILGENHRGISLVAVISKLIGKSGERINGFLISATCSPRWAACVSGWTSCILFKPGGIKPEDVLQGGATAKHEAHLLAEEDAGKWADDQEDEGEDDEDADD</sequence>
<protein>
    <submittedName>
        <fullName evidence="2">Uncharacterized protein</fullName>
    </submittedName>
</protein>
<evidence type="ECO:0000313" key="2">
    <source>
        <dbReference type="EMBL" id="GAA51798.1"/>
    </source>
</evidence>
<accession>G7YFR5</accession>